<evidence type="ECO:0000256" key="6">
    <source>
        <dbReference type="ARBA" id="ARBA00008976"/>
    </source>
</evidence>
<evidence type="ECO:0000256" key="8">
    <source>
        <dbReference type="ARBA" id="ARBA00018836"/>
    </source>
</evidence>
<dbReference type="FunFam" id="3.90.870.10:FF:000001">
    <property type="entry name" value="Riboflavin biosynthesis protein RibBA"/>
    <property type="match status" value="1"/>
</dbReference>
<feature type="site" description="Essential for catalytic activity" evidence="14">
    <location>
        <position position="167"/>
    </location>
</feature>
<evidence type="ECO:0000256" key="11">
    <source>
        <dbReference type="ARBA" id="ARBA00022842"/>
    </source>
</evidence>
<dbReference type="GO" id="GO:0030145">
    <property type="term" value="F:manganese ion binding"/>
    <property type="evidence" value="ECO:0007669"/>
    <property type="project" value="UniProtKB-UniRule"/>
</dbReference>
<evidence type="ECO:0000313" key="16">
    <source>
        <dbReference type="EMBL" id="MBB3188763.1"/>
    </source>
</evidence>
<comment type="similarity">
    <text evidence="5">In the N-terminal section; belongs to the DHBP synthase family.</text>
</comment>
<feature type="binding site" evidence="14">
    <location>
        <begin position="29"/>
        <end position="30"/>
    </location>
    <ligand>
        <name>D-ribulose 5-phosphate</name>
        <dbReference type="ChEBI" id="CHEBI:58121"/>
    </ligand>
</feature>
<evidence type="ECO:0000256" key="1">
    <source>
        <dbReference type="ARBA" id="ARBA00000141"/>
    </source>
</evidence>
<feature type="binding site" evidence="14">
    <location>
        <position position="30"/>
    </location>
    <ligand>
        <name>Mg(2+)</name>
        <dbReference type="ChEBI" id="CHEBI:18420"/>
        <label>1</label>
    </ligand>
</feature>
<comment type="function">
    <text evidence="3 14 15">Catalyzes the conversion of D-ribulose 5-phosphate to formate and 3,4-dihydroxy-2-butanone 4-phosphate.</text>
</comment>
<comment type="cofactor">
    <cofactor evidence="2">
        <name>Mn(2+)</name>
        <dbReference type="ChEBI" id="CHEBI:29035"/>
    </cofactor>
</comment>
<feature type="binding site" evidence="14">
    <location>
        <begin position="143"/>
        <end position="147"/>
    </location>
    <ligand>
        <name>D-ribulose 5-phosphate</name>
        <dbReference type="ChEBI" id="CHEBI:58121"/>
    </ligand>
</feature>
<comment type="similarity">
    <text evidence="6">In the C-terminal section; belongs to the GTP cyclohydrolase II family.</text>
</comment>
<organism evidence="16 17">
    <name type="scientific">Microbacter margulisiae</name>
    <dbReference type="NCBI Taxonomy" id="1350067"/>
    <lineage>
        <taxon>Bacteria</taxon>
        <taxon>Pseudomonadati</taxon>
        <taxon>Bacteroidota</taxon>
        <taxon>Bacteroidia</taxon>
        <taxon>Bacteroidales</taxon>
        <taxon>Porphyromonadaceae</taxon>
        <taxon>Microbacter</taxon>
    </lineage>
</organism>
<evidence type="ECO:0000256" key="10">
    <source>
        <dbReference type="ARBA" id="ARBA00022723"/>
    </source>
</evidence>
<dbReference type="GO" id="GO:0003935">
    <property type="term" value="F:GTP cyclohydrolase II activity"/>
    <property type="evidence" value="ECO:0007669"/>
    <property type="project" value="TreeGrafter"/>
</dbReference>
<evidence type="ECO:0000256" key="15">
    <source>
        <dbReference type="RuleBase" id="RU003843"/>
    </source>
</evidence>
<name>A0A7W5H2J4_9PORP</name>
<dbReference type="HAMAP" id="MF_00180">
    <property type="entry name" value="RibB"/>
    <property type="match status" value="1"/>
</dbReference>
<feature type="binding site" evidence="14">
    <location>
        <position position="146"/>
    </location>
    <ligand>
        <name>Mg(2+)</name>
        <dbReference type="ChEBI" id="CHEBI:18420"/>
        <label>2</label>
    </ligand>
</feature>
<dbReference type="RefSeq" id="WP_183414479.1">
    <property type="nucleotide sequence ID" value="NZ_JACHYB010000002.1"/>
</dbReference>
<gene>
    <name evidence="14" type="primary">ribB</name>
    <name evidence="16" type="ORF">FHX64_002961</name>
</gene>
<protein>
    <recommendedName>
        <fullName evidence="8 14">3,4-dihydroxy-2-butanone 4-phosphate synthase</fullName>
        <shortName evidence="14 15">DHBP synthase</shortName>
        <ecNumber evidence="7 14">4.1.99.12</ecNumber>
    </recommendedName>
</protein>
<keyword evidence="11 14" id="KW-0460">Magnesium</keyword>
<dbReference type="NCBIfam" id="TIGR00506">
    <property type="entry name" value="ribB"/>
    <property type="match status" value="1"/>
</dbReference>
<feature type="site" description="Essential for catalytic activity" evidence="14">
    <location>
        <position position="129"/>
    </location>
</feature>
<evidence type="ECO:0000256" key="9">
    <source>
        <dbReference type="ARBA" id="ARBA00022619"/>
    </source>
</evidence>
<comment type="subunit">
    <text evidence="14 15">Homodimer.</text>
</comment>
<dbReference type="Pfam" id="PF00926">
    <property type="entry name" value="DHBP_synthase"/>
    <property type="match status" value="1"/>
</dbReference>
<evidence type="ECO:0000256" key="4">
    <source>
        <dbReference type="ARBA" id="ARBA00004904"/>
    </source>
</evidence>
<keyword evidence="12 14" id="KW-0464">Manganese</keyword>
<dbReference type="InterPro" id="IPR000422">
    <property type="entry name" value="DHBP_synthase_RibB"/>
</dbReference>
<dbReference type="SUPFAM" id="SSF55821">
    <property type="entry name" value="YrdC/RibB"/>
    <property type="match status" value="1"/>
</dbReference>
<comment type="cofactor">
    <cofactor evidence="14 15">
        <name>Mg(2+)</name>
        <dbReference type="ChEBI" id="CHEBI:18420"/>
    </cofactor>
    <cofactor evidence="14 15">
        <name>Mn(2+)</name>
        <dbReference type="ChEBI" id="CHEBI:29035"/>
    </cofactor>
    <text evidence="14 15">Binds 2 divalent metal cations per subunit. Magnesium or manganese.</text>
</comment>
<dbReference type="GO" id="GO:0000287">
    <property type="term" value="F:magnesium ion binding"/>
    <property type="evidence" value="ECO:0007669"/>
    <property type="project" value="UniProtKB-UniRule"/>
</dbReference>
<comment type="pathway">
    <text evidence="4 14 15">Cofactor biosynthesis; riboflavin biosynthesis; 2-hydroxy-3-oxobutyl phosphate from D-ribulose 5-phosphate: step 1/1.</text>
</comment>
<reference evidence="16 17" key="1">
    <citation type="submission" date="2020-08" db="EMBL/GenBank/DDBJ databases">
        <title>Genomic Encyclopedia of Type Strains, Phase IV (KMG-IV): sequencing the most valuable type-strain genomes for metagenomic binning, comparative biology and taxonomic classification.</title>
        <authorList>
            <person name="Goeker M."/>
        </authorList>
    </citation>
    <scope>NUCLEOTIDE SEQUENCE [LARGE SCALE GENOMIC DNA]</scope>
    <source>
        <strain evidence="16 17">DSM 27471</strain>
    </source>
</reference>
<keyword evidence="17" id="KW-1185">Reference proteome</keyword>
<dbReference type="InterPro" id="IPR017945">
    <property type="entry name" value="DHBP_synth_RibB-like_a/b_dom"/>
</dbReference>
<feature type="binding site" evidence="14">
    <location>
        <position position="30"/>
    </location>
    <ligand>
        <name>Mg(2+)</name>
        <dbReference type="ChEBI" id="CHEBI:18420"/>
        <label>2</label>
    </ligand>
</feature>
<dbReference type="GO" id="GO:0008686">
    <property type="term" value="F:3,4-dihydroxy-2-butanone-4-phosphate synthase activity"/>
    <property type="evidence" value="ECO:0007669"/>
    <property type="project" value="UniProtKB-UniRule"/>
</dbReference>
<sequence length="207" mass="22683">MSLQLNKVEEAIEDIRKGKIVLVFDDIARENEGDFIAAADLVTPSVINFMAKYGRGLICVAITQERSDELALERMVQSNTALMATNFTVSVDLKGHGCTTGISAHDRAKTVRALVDKAIKPENLARPGHIFPLIAHPKGVLGRMGHTEASVDLPLLAGLNPCGVLVEVMNDDGTMARWDDLVKVAQHHSIKLISITQLAEYRKQYNK</sequence>
<dbReference type="GO" id="GO:0009231">
    <property type="term" value="P:riboflavin biosynthetic process"/>
    <property type="evidence" value="ECO:0007669"/>
    <property type="project" value="UniProtKB-UniRule"/>
</dbReference>
<evidence type="ECO:0000256" key="12">
    <source>
        <dbReference type="ARBA" id="ARBA00023211"/>
    </source>
</evidence>
<proteinExistence type="inferred from homology"/>
<dbReference type="Proteomes" id="UP000544222">
    <property type="component" value="Unassembled WGS sequence"/>
</dbReference>
<evidence type="ECO:0000256" key="14">
    <source>
        <dbReference type="HAMAP-Rule" id="MF_00180"/>
    </source>
</evidence>
<evidence type="ECO:0000256" key="3">
    <source>
        <dbReference type="ARBA" id="ARBA00002284"/>
    </source>
</evidence>
<accession>A0A7W5H2J4</accession>
<dbReference type="PANTHER" id="PTHR21327">
    <property type="entry name" value="GTP CYCLOHYDROLASE II-RELATED"/>
    <property type="match status" value="1"/>
</dbReference>
<dbReference type="AlphaFoldDB" id="A0A7W5H2J4"/>
<comment type="caution">
    <text evidence="16">The sequence shown here is derived from an EMBL/GenBank/DDBJ whole genome shotgun (WGS) entry which is preliminary data.</text>
</comment>
<keyword evidence="9 14" id="KW-0686">Riboflavin biosynthesis</keyword>
<evidence type="ECO:0000256" key="7">
    <source>
        <dbReference type="ARBA" id="ARBA00012153"/>
    </source>
</evidence>
<evidence type="ECO:0000256" key="13">
    <source>
        <dbReference type="ARBA" id="ARBA00023239"/>
    </source>
</evidence>
<dbReference type="Gene3D" id="3.90.870.10">
    <property type="entry name" value="DHBP synthase"/>
    <property type="match status" value="1"/>
</dbReference>
<feature type="binding site" evidence="14">
    <location>
        <position position="34"/>
    </location>
    <ligand>
        <name>D-ribulose 5-phosphate</name>
        <dbReference type="ChEBI" id="CHEBI:58121"/>
    </ligand>
</feature>
<dbReference type="UniPathway" id="UPA00275">
    <property type="reaction ID" value="UER00399"/>
</dbReference>
<keyword evidence="10 14" id="KW-0479">Metal-binding</keyword>
<evidence type="ECO:0000313" key="17">
    <source>
        <dbReference type="Proteomes" id="UP000544222"/>
    </source>
</evidence>
<evidence type="ECO:0000256" key="5">
    <source>
        <dbReference type="ARBA" id="ARBA00005520"/>
    </source>
</evidence>
<evidence type="ECO:0000256" key="2">
    <source>
        <dbReference type="ARBA" id="ARBA00001936"/>
    </source>
</evidence>
<dbReference type="EC" id="4.1.99.12" evidence="7 14"/>
<dbReference type="PANTHER" id="PTHR21327:SF18">
    <property type="entry name" value="3,4-DIHYDROXY-2-BUTANONE 4-PHOSPHATE SYNTHASE"/>
    <property type="match status" value="1"/>
</dbReference>
<keyword evidence="13 14" id="KW-0456">Lyase</keyword>
<dbReference type="EMBL" id="JACHYB010000002">
    <property type="protein sequence ID" value="MBB3188763.1"/>
    <property type="molecule type" value="Genomic_DNA"/>
</dbReference>
<comment type="similarity">
    <text evidence="14 15">Belongs to the DHBP synthase family.</text>
</comment>
<dbReference type="GO" id="GO:0005829">
    <property type="term" value="C:cytosol"/>
    <property type="evidence" value="ECO:0007669"/>
    <property type="project" value="TreeGrafter"/>
</dbReference>
<comment type="catalytic activity">
    <reaction evidence="1 14 15">
        <text>D-ribulose 5-phosphate = (2S)-2-hydroxy-3-oxobutyl phosphate + formate + H(+)</text>
        <dbReference type="Rhea" id="RHEA:18457"/>
        <dbReference type="ChEBI" id="CHEBI:15378"/>
        <dbReference type="ChEBI" id="CHEBI:15740"/>
        <dbReference type="ChEBI" id="CHEBI:58121"/>
        <dbReference type="ChEBI" id="CHEBI:58830"/>
        <dbReference type="EC" id="4.1.99.12"/>
    </reaction>
</comment>